<dbReference type="GO" id="GO:0006352">
    <property type="term" value="P:DNA-templated transcription initiation"/>
    <property type="evidence" value="ECO:0007669"/>
    <property type="project" value="InterPro"/>
</dbReference>
<comment type="caution">
    <text evidence="8">The sequence shown here is derived from an EMBL/GenBank/DDBJ whole genome shotgun (WGS) entry which is preliminary data.</text>
</comment>
<sequence length="181" mass="21136">MKDEKKLVKKARKGQAEAFGLLYNRHLPAIYRFIFLKVNHQQDAEDLTHQVFLQAWQGIKSYRLKGFPFSSWLYRIASNKVVDYYRTKKTYIELEYVSEENLAESDPLPQKKIDTDLDLALIKKALKKLEPEQQNILIMKFVNDLSNQEIAQAIGKSLGAIRVIQHRALKKLKNLLYGQNK</sequence>
<evidence type="ECO:0000256" key="2">
    <source>
        <dbReference type="ARBA" id="ARBA00023015"/>
    </source>
</evidence>
<evidence type="ECO:0000313" key="8">
    <source>
        <dbReference type="EMBL" id="PIR06464.1"/>
    </source>
</evidence>
<evidence type="ECO:0000259" key="6">
    <source>
        <dbReference type="Pfam" id="PF04542"/>
    </source>
</evidence>
<gene>
    <name evidence="8" type="ORF">COV54_02565</name>
</gene>
<dbReference type="InterPro" id="IPR013325">
    <property type="entry name" value="RNA_pol_sigma_r2"/>
</dbReference>
<reference evidence="8 9" key="1">
    <citation type="submission" date="2017-09" db="EMBL/GenBank/DDBJ databases">
        <title>Depth-based differentiation of microbial function through sediment-hosted aquifers and enrichment of novel symbionts in the deep terrestrial subsurface.</title>
        <authorList>
            <person name="Probst A.J."/>
            <person name="Ladd B."/>
            <person name="Jarett J.K."/>
            <person name="Geller-Mcgrath D.E."/>
            <person name="Sieber C.M."/>
            <person name="Emerson J.B."/>
            <person name="Anantharaman K."/>
            <person name="Thomas B.C."/>
            <person name="Malmstrom R."/>
            <person name="Stieglmeier M."/>
            <person name="Klingl A."/>
            <person name="Woyke T."/>
            <person name="Ryan C.M."/>
            <person name="Banfield J.F."/>
        </authorList>
    </citation>
    <scope>NUCLEOTIDE SEQUENCE [LARGE SCALE GENOMIC DNA]</scope>
    <source>
        <strain evidence="8">CG11_big_fil_rev_8_21_14_0_20_38_23</strain>
    </source>
</reference>
<dbReference type="InterPro" id="IPR039425">
    <property type="entry name" value="RNA_pol_sigma-70-like"/>
</dbReference>
<evidence type="ECO:0000256" key="1">
    <source>
        <dbReference type="ARBA" id="ARBA00010641"/>
    </source>
</evidence>
<evidence type="ECO:0008006" key="10">
    <source>
        <dbReference type="Google" id="ProtNLM"/>
    </source>
</evidence>
<dbReference type="GO" id="GO:0003677">
    <property type="term" value="F:DNA binding"/>
    <property type="evidence" value="ECO:0007669"/>
    <property type="project" value="UniProtKB-KW"/>
</dbReference>
<comment type="similarity">
    <text evidence="1">Belongs to the sigma-70 factor family. ECF subfamily.</text>
</comment>
<keyword evidence="4" id="KW-0238">DNA-binding</keyword>
<dbReference type="SUPFAM" id="SSF88946">
    <property type="entry name" value="Sigma2 domain of RNA polymerase sigma factors"/>
    <property type="match status" value="1"/>
</dbReference>
<dbReference type="InterPro" id="IPR013324">
    <property type="entry name" value="RNA_pol_sigma_r3/r4-like"/>
</dbReference>
<keyword evidence="5" id="KW-0804">Transcription</keyword>
<evidence type="ECO:0000259" key="7">
    <source>
        <dbReference type="Pfam" id="PF04545"/>
    </source>
</evidence>
<name>A0A2H0NC73_9BACT</name>
<dbReference type="InterPro" id="IPR007627">
    <property type="entry name" value="RNA_pol_sigma70_r2"/>
</dbReference>
<dbReference type="SUPFAM" id="SSF88659">
    <property type="entry name" value="Sigma3 and sigma4 domains of RNA polymerase sigma factors"/>
    <property type="match status" value="1"/>
</dbReference>
<organism evidence="8 9">
    <name type="scientific">Candidatus Jorgensenbacteria bacterium CG11_big_fil_rev_8_21_14_0_20_38_23</name>
    <dbReference type="NCBI Taxonomy" id="1974594"/>
    <lineage>
        <taxon>Bacteria</taxon>
        <taxon>Candidatus Joergenseniibacteriota</taxon>
    </lineage>
</organism>
<dbReference type="Gene3D" id="1.10.10.10">
    <property type="entry name" value="Winged helix-like DNA-binding domain superfamily/Winged helix DNA-binding domain"/>
    <property type="match status" value="1"/>
</dbReference>
<proteinExistence type="inferred from homology"/>
<dbReference type="Proteomes" id="UP000228867">
    <property type="component" value="Unassembled WGS sequence"/>
</dbReference>
<dbReference type="CDD" id="cd06171">
    <property type="entry name" value="Sigma70_r4"/>
    <property type="match status" value="1"/>
</dbReference>
<dbReference type="GO" id="GO:0016987">
    <property type="term" value="F:sigma factor activity"/>
    <property type="evidence" value="ECO:0007669"/>
    <property type="project" value="UniProtKB-KW"/>
</dbReference>
<dbReference type="InterPro" id="IPR014284">
    <property type="entry name" value="RNA_pol_sigma-70_dom"/>
</dbReference>
<dbReference type="InterPro" id="IPR036388">
    <property type="entry name" value="WH-like_DNA-bd_sf"/>
</dbReference>
<keyword evidence="2" id="KW-0805">Transcription regulation</keyword>
<evidence type="ECO:0000313" key="9">
    <source>
        <dbReference type="Proteomes" id="UP000228867"/>
    </source>
</evidence>
<dbReference type="AlphaFoldDB" id="A0A2H0NC73"/>
<evidence type="ECO:0000256" key="4">
    <source>
        <dbReference type="ARBA" id="ARBA00023125"/>
    </source>
</evidence>
<dbReference type="PANTHER" id="PTHR43133:SF8">
    <property type="entry name" value="RNA POLYMERASE SIGMA FACTOR HI_1459-RELATED"/>
    <property type="match status" value="1"/>
</dbReference>
<evidence type="ECO:0000256" key="3">
    <source>
        <dbReference type="ARBA" id="ARBA00023082"/>
    </source>
</evidence>
<dbReference type="Pfam" id="PF04542">
    <property type="entry name" value="Sigma70_r2"/>
    <property type="match status" value="1"/>
</dbReference>
<feature type="domain" description="RNA polymerase sigma-70 region 4" evidence="7">
    <location>
        <begin position="125"/>
        <end position="173"/>
    </location>
</feature>
<evidence type="ECO:0000256" key="5">
    <source>
        <dbReference type="ARBA" id="ARBA00023163"/>
    </source>
</evidence>
<dbReference type="EMBL" id="PCWR01000056">
    <property type="protein sequence ID" value="PIR06464.1"/>
    <property type="molecule type" value="Genomic_DNA"/>
</dbReference>
<dbReference type="PANTHER" id="PTHR43133">
    <property type="entry name" value="RNA POLYMERASE ECF-TYPE SIGMA FACTO"/>
    <property type="match status" value="1"/>
</dbReference>
<keyword evidence="3" id="KW-0731">Sigma factor</keyword>
<dbReference type="NCBIfam" id="TIGR02937">
    <property type="entry name" value="sigma70-ECF"/>
    <property type="match status" value="1"/>
</dbReference>
<feature type="domain" description="RNA polymerase sigma-70 region 2" evidence="6">
    <location>
        <begin position="22"/>
        <end position="89"/>
    </location>
</feature>
<dbReference type="InterPro" id="IPR007630">
    <property type="entry name" value="RNA_pol_sigma70_r4"/>
</dbReference>
<accession>A0A2H0NC73</accession>
<dbReference type="Gene3D" id="1.10.1740.10">
    <property type="match status" value="1"/>
</dbReference>
<dbReference type="Pfam" id="PF04545">
    <property type="entry name" value="Sigma70_r4"/>
    <property type="match status" value="1"/>
</dbReference>
<protein>
    <recommendedName>
        <fullName evidence="10">RNA polymerase subunit sigma-70</fullName>
    </recommendedName>
</protein>